<organism evidence="1 2">
    <name type="scientific">Pristionchus entomophagus</name>
    <dbReference type="NCBI Taxonomy" id="358040"/>
    <lineage>
        <taxon>Eukaryota</taxon>
        <taxon>Metazoa</taxon>
        <taxon>Ecdysozoa</taxon>
        <taxon>Nematoda</taxon>
        <taxon>Chromadorea</taxon>
        <taxon>Rhabditida</taxon>
        <taxon>Rhabditina</taxon>
        <taxon>Diplogasteromorpha</taxon>
        <taxon>Diplogasteroidea</taxon>
        <taxon>Neodiplogasteridae</taxon>
        <taxon>Pristionchus</taxon>
    </lineage>
</organism>
<reference evidence="1" key="1">
    <citation type="submission" date="2023-10" db="EMBL/GenBank/DDBJ databases">
        <title>Genome assembly of Pristionchus species.</title>
        <authorList>
            <person name="Yoshida K."/>
            <person name="Sommer R.J."/>
        </authorList>
    </citation>
    <scope>NUCLEOTIDE SEQUENCE</scope>
    <source>
        <strain evidence="1">RS0144</strain>
    </source>
</reference>
<dbReference type="EMBL" id="BTSX01000002">
    <property type="protein sequence ID" value="GMS83331.1"/>
    <property type="molecule type" value="Genomic_DNA"/>
</dbReference>
<gene>
    <name evidence="1" type="ORF">PENTCL1PPCAC_5506</name>
</gene>
<comment type="caution">
    <text evidence="1">The sequence shown here is derived from an EMBL/GenBank/DDBJ whole genome shotgun (WGS) entry which is preliminary data.</text>
</comment>
<dbReference type="AlphaFoldDB" id="A0AAV5SUX1"/>
<proteinExistence type="predicted"/>
<keyword evidence="2" id="KW-1185">Reference proteome</keyword>
<name>A0AAV5SUX1_9BILA</name>
<feature type="non-terminal residue" evidence="1">
    <location>
        <position position="1"/>
    </location>
</feature>
<accession>A0AAV5SUX1</accession>
<sequence>RSSCFFSFFGVIIEKSDAISRHWPVSLSCLPSHQPHLQSVLVTRELLSSRTSGVQSQRFQLLNQPLLSVYLFSLQFKNPLLFFECLDFFLSRELLFLLPLCFLTQLFD</sequence>
<evidence type="ECO:0000313" key="1">
    <source>
        <dbReference type="EMBL" id="GMS83331.1"/>
    </source>
</evidence>
<evidence type="ECO:0000313" key="2">
    <source>
        <dbReference type="Proteomes" id="UP001432027"/>
    </source>
</evidence>
<dbReference type="Proteomes" id="UP001432027">
    <property type="component" value="Unassembled WGS sequence"/>
</dbReference>
<protein>
    <submittedName>
        <fullName evidence="1">Uncharacterized protein</fullName>
    </submittedName>
</protein>